<comment type="cofactor">
    <cofactor evidence="1 8">
        <name>thiamine diphosphate</name>
        <dbReference type="ChEBI" id="CHEBI:58937"/>
    </cofactor>
</comment>
<comment type="subunit">
    <text evidence="3">Homodimer. Part of the 2-oxoglutarate dehydrogenase (OGDH) complex composed of E1 (2-oxoglutarate dehydrogenase), E2 (dihydrolipoamide succinyltransferase) and E3 (dihydrolipoamide dehydrogenase); the complex contains multiple copies of the three enzymatic components (E1, E2 and E3).</text>
</comment>
<evidence type="ECO:0000313" key="11">
    <source>
        <dbReference type="Proteomes" id="UP000183982"/>
    </source>
</evidence>
<dbReference type="Pfam" id="PF02780">
    <property type="entry name" value="Transketolase_C"/>
    <property type="match status" value="1"/>
</dbReference>
<dbReference type="PANTHER" id="PTHR43257">
    <property type="entry name" value="PYRUVATE DEHYDROGENASE E1 COMPONENT BETA SUBUNIT"/>
    <property type="match status" value="1"/>
</dbReference>
<dbReference type="InterPro" id="IPR033248">
    <property type="entry name" value="Transketolase_C"/>
</dbReference>
<reference evidence="11" key="1">
    <citation type="submission" date="2016-11" db="EMBL/GenBank/DDBJ databases">
        <authorList>
            <person name="Varghese N."/>
            <person name="Submissions S."/>
        </authorList>
    </citation>
    <scope>NUCLEOTIDE SEQUENCE [LARGE SCALE GENOMIC DNA]</scope>
    <source>
        <strain evidence="11">DSM 100564</strain>
    </source>
</reference>
<comment type="subunit">
    <text evidence="4 8">Heterodimer of an alpha and a beta chain.</text>
</comment>
<dbReference type="EMBL" id="FQZQ01000021">
    <property type="protein sequence ID" value="SHK18311.1"/>
    <property type="molecule type" value="Genomic_DNA"/>
</dbReference>
<dbReference type="Pfam" id="PF00676">
    <property type="entry name" value="E1_dh"/>
    <property type="match status" value="1"/>
</dbReference>
<dbReference type="AlphaFoldDB" id="A0A1M6QDN9"/>
<dbReference type="SMART" id="SM00861">
    <property type="entry name" value="Transket_pyr"/>
    <property type="match status" value="1"/>
</dbReference>
<dbReference type="SUPFAM" id="SSF52922">
    <property type="entry name" value="TK C-terminal domain-like"/>
    <property type="match status" value="1"/>
</dbReference>
<dbReference type="CDD" id="cd07036">
    <property type="entry name" value="TPP_PYR_E1-PDHc-beta_like"/>
    <property type="match status" value="1"/>
</dbReference>
<evidence type="ECO:0000256" key="6">
    <source>
        <dbReference type="ARBA" id="ARBA00023052"/>
    </source>
</evidence>
<accession>A0A1M6QDN9</accession>
<dbReference type="Pfam" id="PF02779">
    <property type="entry name" value="Transket_pyr"/>
    <property type="match status" value="1"/>
</dbReference>
<dbReference type="Proteomes" id="UP000183982">
    <property type="component" value="Unassembled WGS sequence"/>
</dbReference>
<proteinExistence type="predicted"/>
<dbReference type="GO" id="GO:0004739">
    <property type="term" value="F:pyruvate dehydrogenase (acetyl-transferring) activity"/>
    <property type="evidence" value="ECO:0007669"/>
    <property type="project" value="UniProtKB-UniRule"/>
</dbReference>
<keyword evidence="11" id="KW-1185">Reference proteome</keyword>
<comment type="function">
    <text evidence="8">The pyruvate dehydrogenase complex catalyzes the overall conversion of pyruvate to acetyl-CoA and CO(2).</text>
</comment>
<dbReference type="NCBIfam" id="TIGR03182">
    <property type="entry name" value="PDH_E1_alph_y"/>
    <property type="match status" value="1"/>
</dbReference>
<evidence type="ECO:0000256" key="7">
    <source>
        <dbReference type="ARBA" id="ARBA00023317"/>
    </source>
</evidence>
<evidence type="ECO:0000256" key="3">
    <source>
        <dbReference type="ARBA" id="ARBA00011301"/>
    </source>
</evidence>
<keyword evidence="5 8" id="KW-0560">Oxidoreductase</keyword>
<feature type="domain" description="Transketolase-like pyrimidine-binding" evidence="9">
    <location>
        <begin position="343"/>
        <end position="518"/>
    </location>
</feature>
<evidence type="ECO:0000313" key="10">
    <source>
        <dbReference type="EMBL" id="SHK18311.1"/>
    </source>
</evidence>
<evidence type="ECO:0000256" key="1">
    <source>
        <dbReference type="ARBA" id="ARBA00001964"/>
    </source>
</evidence>
<dbReference type="CDD" id="cd02000">
    <property type="entry name" value="TPP_E1_PDC_ADC_BCADC"/>
    <property type="match status" value="1"/>
</dbReference>
<dbReference type="OrthoDB" id="9780894at2"/>
<dbReference type="PANTHER" id="PTHR43257:SF2">
    <property type="entry name" value="PYRUVATE DEHYDROGENASE E1 COMPONENT SUBUNIT BETA"/>
    <property type="match status" value="1"/>
</dbReference>
<dbReference type="InterPro" id="IPR001017">
    <property type="entry name" value="DH_E1"/>
</dbReference>
<name>A0A1M6QDN9_9RHOB</name>
<dbReference type="NCBIfam" id="NF006667">
    <property type="entry name" value="PRK09212.1"/>
    <property type="match status" value="1"/>
</dbReference>
<keyword evidence="7 8" id="KW-0670">Pyruvate</keyword>
<keyword evidence="6 8" id="KW-0786">Thiamine pyrophosphate</keyword>
<dbReference type="GO" id="GO:0006086">
    <property type="term" value="P:pyruvate decarboxylation to acetyl-CoA"/>
    <property type="evidence" value="ECO:0007669"/>
    <property type="project" value="InterPro"/>
</dbReference>
<evidence type="ECO:0000259" key="9">
    <source>
        <dbReference type="SMART" id="SM00861"/>
    </source>
</evidence>
<dbReference type="InterPro" id="IPR005475">
    <property type="entry name" value="Transketolase-like_Pyr-bd"/>
</dbReference>
<dbReference type="InterPro" id="IPR029061">
    <property type="entry name" value="THDP-binding"/>
</dbReference>
<comment type="function">
    <text evidence="2">E1 component of the 2-oxoglutarate dehydrogenase (OGDH) complex which catalyzes the decarboxylation of 2-oxoglutarate, the first step in the conversion of 2-oxoglutarate to succinyl-CoA and CO(2).</text>
</comment>
<organism evidence="10 11">
    <name type="scientific">Shimia gijangensis</name>
    <dbReference type="NCBI Taxonomy" id="1470563"/>
    <lineage>
        <taxon>Bacteria</taxon>
        <taxon>Pseudomonadati</taxon>
        <taxon>Pseudomonadota</taxon>
        <taxon>Alphaproteobacteria</taxon>
        <taxon>Rhodobacterales</taxon>
        <taxon>Roseobacteraceae</taxon>
    </lineage>
</organism>
<sequence>MSLSTKPKLDHDHVYQLLKNMIRIRRFEEKCAELYTQEKIRGFLHLYDGEEAIAAGIIPLLEAKDRVVATYREHGHALMRGVPMTTVMAEMYGKSEGCSGGRGGSMHLFDSETNFCGGNAIVGGGLPLAAGLALADRMRGENTATACFFGEGAVAEGEFHEAMNLASLWHLPVLFVCENNGYAMGTALDRSESETDISRKASAYQIESRVVDGMDVVAVEVAARQALNQIRDTGKPVFLECRTYRFRAHSMFDAQLYRKKAEVEDWRQKGPILRFQSWLLENGLIRESEISEMETDADAEIDKAVAFAEAGTWEPVSTLTRDVLGPAEPAKPAETTTGERVETTYRDAVREALRDAMQRDPRVFLMGEDVGAYGGCYAVSKGLMEEFGETRVRDTPLSESGFTGAGIGAACAGMRPVVELMTVNFSLLALDQIMNTAATLRHMSGGQFGVPLVIRMATGAGKQLAAQHSHSLEGWYAHIPGLKVLAPATLEDARGMLWTALQDPDPVLIFENVMLYSRSGTIDTGAGAVDIARAAIRRPGKDLTLITYGGSLYKTLDAAERLAEEGIDAEVIDLRSLRPLDDETFMASVSRTRRAVIVDEGWRSGSLAAEISARIMEQVFWTLDAPVGRVCSAEAPIPYPKHLEDASIPQVSDIIAAARAVLGRG</sequence>
<protein>
    <recommendedName>
        <fullName evidence="8">Pyruvate dehydrogenase E1 component subunit alpha</fullName>
        <ecNumber evidence="8">1.2.4.1</ecNumber>
    </recommendedName>
</protein>
<evidence type="ECO:0000256" key="8">
    <source>
        <dbReference type="RuleBase" id="RU361139"/>
    </source>
</evidence>
<gene>
    <name evidence="8" type="primary">pdhA</name>
    <name evidence="10" type="ORF">SAMN05444000_12117</name>
</gene>
<evidence type="ECO:0000256" key="4">
    <source>
        <dbReference type="ARBA" id="ARBA00011870"/>
    </source>
</evidence>
<evidence type="ECO:0000256" key="2">
    <source>
        <dbReference type="ARBA" id="ARBA00003906"/>
    </source>
</evidence>
<dbReference type="Gene3D" id="3.40.50.920">
    <property type="match status" value="1"/>
</dbReference>
<dbReference type="SUPFAM" id="SSF52518">
    <property type="entry name" value="Thiamin diphosphate-binding fold (THDP-binding)"/>
    <property type="match status" value="2"/>
</dbReference>
<dbReference type="FunFam" id="3.40.50.970:FF:000001">
    <property type="entry name" value="Pyruvate dehydrogenase E1 beta subunit"/>
    <property type="match status" value="1"/>
</dbReference>
<dbReference type="FunFam" id="3.40.50.920:FF:000001">
    <property type="entry name" value="Pyruvate dehydrogenase E1 beta subunit"/>
    <property type="match status" value="1"/>
</dbReference>
<dbReference type="EC" id="1.2.4.1" evidence="8"/>
<dbReference type="STRING" id="1470563.SAMN05444000_12117"/>
<dbReference type="InterPro" id="IPR017597">
    <property type="entry name" value="Pyrv_DH_E1_asu_subgrp-y"/>
</dbReference>
<dbReference type="RefSeq" id="WP_073255213.1">
    <property type="nucleotide sequence ID" value="NZ_FQZQ01000021.1"/>
</dbReference>
<evidence type="ECO:0000256" key="5">
    <source>
        <dbReference type="ARBA" id="ARBA00023002"/>
    </source>
</evidence>
<dbReference type="InterPro" id="IPR009014">
    <property type="entry name" value="Transketo_C/PFOR_II"/>
</dbReference>
<comment type="catalytic activity">
    <reaction evidence="8">
        <text>N(6)-[(R)-lipoyl]-L-lysyl-[protein] + pyruvate + H(+) = N(6)-[(R)-S(8)-acetyldihydrolipoyl]-L-lysyl-[protein] + CO2</text>
        <dbReference type="Rhea" id="RHEA:19189"/>
        <dbReference type="Rhea" id="RHEA-COMP:10474"/>
        <dbReference type="Rhea" id="RHEA-COMP:10478"/>
        <dbReference type="ChEBI" id="CHEBI:15361"/>
        <dbReference type="ChEBI" id="CHEBI:15378"/>
        <dbReference type="ChEBI" id="CHEBI:16526"/>
        <dbReference type="ChEBI" id="CHEBI:83099"/>
        <dbReference type="ChEBI" id="CHEBI:83111"/>
        <dbReference type="EC" id="1.2.4.1"/>
    </reaction>
</comment>
<dbReference type="Gene3D" id="3.40.50.970">
    <property type="match status" value="2"/>
</dbReference>